<dbReference type="Pfam" id="PF08275">
    <property type="entry name" value="DNAG_N"/>
    <property type="match status" value="1"/>
</dbReference>
<dbReference type="InterPro" id="IPR013264">
    <property type="entry name" value="DNAG_N"/>
</dbReference>
<dbReference type="PROSITE" id="PS50880">
    <property type="entry name" value="TOPRIM"/>
    <property type="match status" value="1"/>
</dbReference>
<dbReference type="SMART" id="SM00400">
    <property type="entry name" value="ZnF_CHCC"/>
    <property type="match status" value="1"/>
</dbReference>
<keyword evidence="9" id="KW-0460">Magnesium</keyword>
<dbReference type="EC" id="2.7.7.101" evidence="12"/>
<evidence type="ECO:0000256" key="6">
    <source>
        <dbReference type="ARBA" id="ARBA00022723"/>
    </source>
</evidence>
<dbReference type="GO" id="GO:0000428">
    <property type="term" value="C:DNA-directed RNA polymerase complex"/>
    <property type="evidence" value="ECO:0007669"/>
    <property type="project" value="UniProtKB-KW"/>
</dbReference>
<proteinExistence type="inferred from homology"/>
<dbReference type="AlphaFoldDB" id="A0AAD2J4S9"/>
<evidence type="ECO:0000313" key="15">
    <source>
        <dbReference type="EMBL" id="CUJ70849.1"/>
    </source>
</evidence>
<evidence type="ECO:0000256" key="1">
    <source>
        <dbReference type="ARBA" id="ARBA00022478"/>
    </source>
</evidence>
<evidence type="ECO:0000256" key="7">
    <source>
        <dbReference type="ARBA" id="ARBA00022771"/>
    </source>
</evidence>
<evidence type="ECO:0000256" key="10">
    <source>
        <dbReference type="ARBA" id="ARBA00023125"/>
    </source>
</evidence>
<evidence type="ECO:0000259" key="14">
    <source>
        <dbReference type="PROSITE" id="PS50880"/>
    </source>
</evidence>
<comment type="subunit">
    <text evidence="12">Monomer. Interacts with DnaB.</text>
</comment>
<feature type="domain" description="Toprim" evidence="14">
    <location>
        <begin position="298"/>
        <end position="376"/>
    </location>
</feature>
<dbReference type="RefSeq" id="WP_082401311.1">
    <property type="nucleotide sequence ID" value="NZ_CYTK01000012.1"/>
</dbReference>
<keyword evidence="3 12" id="KW-0808">Transferase</keyword>
<dbReference type="InterPro" id="IPR034151">
    <property type="entry name" value="TOPRIM_DnaG_bac"/>
</dbReference>
<organism evidence="15 16">
    <name type="scientific">Achromobacter aegrifaciens</name>
    <dbReference type="NCBI Taxonomy" id="1287736"/>
    <lineage>
        <taxon>Bacteria</taxon>
        <taxon>Pseudomonadati</taxon>
        <taxon>Pseudomonadota</taxon>
        <taxon>Betaproteobacteria</taxon>
        <taxon>Burkholderiales</taxon>
        <taxon>Alcaligenaceae</taxon>
        <taxon>Achromobacter</taxon>
    </lineage>
</organism>
<evidence type="ECO:0000256" key="13">
    <source>
        <dbReference type="SAM" id="MobiDB-lite"/>
    </source>
</evidence>
<comment type="function">
    <text evidence="12">RNA polymerase that catalyzes the synthesis of short RNA molecules used as primers for DNA polymerase during DNA replication.</text>
</comment>
<evidence type="ECO:0000256" key="9">
    <source>
        <dbReference type="ARBA" id="ARBA00022842"/>
    </source>
</evidence>
<dbReference type="GO" id="GO:0003899">
    <property type="term" value="F:DNA-directed RNA polymerase activity"/>
    <property type="evidence" value="ECO:0007669"/>
    <property type="project" value="UniProtKB-UniRule"/>
</dbReference>
<comment type="caution">
    <text evidence="15">The sequence shown here is derived from an EMBL/GenBank/DDBJ whole genome shotgun (WGS) entry which is preliminary data.</text>
</comment>
<evidence type="ECO:0000256" key="3">
    <source>
        <dbReference type="ARBA" id="ARBA00022679"/>
    </source>
</evidence>
<dbReference type="InterPro" id="IPR050219">
    <property type="entry name" value="DnaG_primase"/>
</dbReference>
<keyword evidence="7 12" id="KW-0863">Zinc-finger</keyword>
<comment type="similarity">
    <text evidence="12">Belongs to the DnaG primase family.</text>
</comment>
<dbReference type="InterPro" id="IPR036977">
    <property type="entry name" value="DNA_primase_Znf_CHC2"/>
</dbReference>
<dbReference type="InterPro" id="IPR030846">
    <property type="entry name" value="DnaG_bac"/>
</dbReference>
<keyword evidence="1 12" id="KW-0240">DNA-directed RNA polymerase</keyword>
<keyword evidence="11 12" id="KW-0804">Transcription</keyword>
<dbReference type="InterPro" id="IPR037068">
    <property type="entry name" value="DNA_primase_core_N_sf"/>
</dbReference>
<reference evidence="15 16" key="1">
    <citation type="submission" date="2015-09" db="EMBL/GenBank/DDBJ databases">
        <authorList>
            <consortium name="Pathogen Informatics"/>
        </authorList>
    </citation>
    <scope>NUCLEOTIDE SEQUENCE [LARGE SCALE GENOMIC DNA]</scope>
    <source>
        <strain evidence="15 16">2789STDY5608625</strain>
    </source>
</reference>
<gene>
    <name evidence="15" type="primary">dnaG_1</name>
    <name evidence="12" type="synonym">dnaG</name>
    <name evidence="15" type="ORF">ERS370000_05415</name>
</gene>
<dbReference type="Proteomes" id="UP000044098">
    <property type="component" value="Unassembled WGS sequence"/>
</dbReference>
<comment type="catalytic activity">
    <reaction evidence="12">
        <text>ssDNA + n NTP = ssDNA/pppN(pN)n-1 hybrid + (n-1) diphosphate.</text>
        <dbReference type="EC" id="2.7.7.101"/>
    </reaction>
</comment>
<keyword evidence="6 12" id="KW-0479">Metal-binding</keyword>
<sequence length="590" mass="66002">MAIIRNEGVKRSSRIPDDVVDQVKQRADENLVEIVAAAVHLRKAGQSFVGLCPFHSENTPSFNVVPEKGFFFCHGCGEKGRAVEFQQKYFGMSFPDVIREFAGRFGVRLPGENGPLPAGPRTQALARRQPTPADDLPPPVSFERRQALSAVLEEALAAYRSPALGNHPLTGALKEWVIGRRLTDESIDLFEIGISPQGWHGLRETFGDRYDDPLLLDADLVRETEDQKRRFDTFRDRIIFPVRDADGALVGFGGRRLQDNKKGEQTPKYLNTGTTDIFHKGHLLYGLHLAKREIATRGYALVVEGYMDVVMLAQYGFRNTVAAMGTAFRGSHLNQLCRHTSEVVYLFDGDAAGERAMWRAVKRSLPYADRVNFRFITLDGQDPDEWVRSVGATAVQTAITHGESLASYFLRRVREMVVQDAADSAVQGDGRQRNGGQQDRTHELKGMLALIPERSSLRQYLEREVKRLLIPSETASREGQTAHQLDGLPPVKRLAIAAMLQPDLAGRMRPALLALLPPEHPESSKVITLFDRGLQEGRSKNQPQRTQSDREWARVTLTHTPELLTELLAPTESPHQVDQTRPRDRSAPSQ</sequence>
<evidence type="ECO:0000256" key="11">
    <source>
        <dbReference type="ARBA" id="ARBA00023163"/>
    </source>
</evidence>
<dbReference type="InterPro" id="IPR006295">
    <property type="entry name" value="DNA_primase_DnaG"/>
</dbReference>
<evidence type="ECO:0000256" key="2">
    <source>
        <dbReference type="ARBA" id="ARBA00022515"/>
    </source>
</evidence>
<keyword evidence="10 12" id="KW-0238">DNA-binding</keyword>
<dbReference type="SUPFAM" id="SSF57783">
    <property type="entry name" value="Zinc beta-ribbon"/>
    <property type="match status" value="1"/>
</dbReference>
<dbReference type="Gene3D" id="3.90.980.10">
    <property type="entry name" value="DNA primase, catalytic core, N-terminal domain"/>
    <property type="match status" value="1"/>
</dbReference>
<dbReference type="Gene3D" id="3.90.580.10">
    <property type="entry name" value="Zinc finger, CHC2-type domain"/>
    <property type="match status" value="1"/>
</dbReference>
<accession>A0AAD2J4S9</accession>
<name>A0AAD2J4S9_ACHAE</name>
<dbReference type="SUPFAM" id="SSF56731">
    <property type="entry name" value="DNA primase core"/>
    <property type="match status" value="1"/>
</dbReference>
<dbReference type="InterPro" id="IPR002694">
    <property type="entry name" value="Znf_CHC2"/>
</dbReference>
<dbReference type="GO" id="GO:0005737">
    <property type="term" value="C:cytoplasm"/>
    <property type="evidence" value="ECO:0007669"/>
    <property type="project" value="TreeGrafter"/>
</dbReference>
<dbReference type="GO" id="GO:1990077">
    <property type="term" value="C:primosome complex"/>
    <property type="evidence" value="ECO:0007669"/>
    <property type="project" value="UniProtKB-KW"/>
</dbReference>
<dbReference type="Pfam" id="PF13662">
    <property type="entry name" value="Toprim_4"/>
    <property type="match status" value="1"/>
</dbReference>
<feature type="region of interest" description="Disordered" evidence="13">
    <location>
        <begin position="568"/>
        <end position="590"/>
    </location>
</feature>
<dbReference type="CDD" id="cd03364">
    <property type="entry name" value="TOPRIM_DnaG_primases"/>
    <property type="match status" value="1"/>
</dbReference>
<dbReference type="GO" id="GO:0008270">
    <property type="term" value="F:zinc ion binding"/>
    <property type="evidence" value="ECO:0007669"/>
    <property type="project" value="UniProtKB-UniRule"/>
</dbReference>
<keyword evidence="5 12" id="KW-0235">DNA replication</keyword>
<dbReference type="GO" id="GO:0003677">
    <property type="term" value="F:DNA binding"/>
    <property type="evidence" value="ECO:0007669"/>
    <property type="project" value="UniProtKB-KW"/>
</dbReference>
<keyword evidence="8 12" id="KW-0862">Zinc</keyword>
<dbReference type="Pfam" id="PF01807">
    <property type="entry name" value="Zn_ribbon_DnaG"/>
    <property type="match status" value="1"/>
</dbReference>
<comment type="domain">
    <text evidence="12">Contains an N-terminal zinc-binding domain, a central core domain that contains the primase activity, and a C-terminal DnaB-binding domain.</text>
</comment>
<dbReference type="NCBIfam" id="TIGR01391">
    <property type="entry name" value="dnaG"/>
    <property type="match status" value="1"/>
</dbReference>
<comment type="cofactor">
    <cofactor evidence="12">
        <name>Zn(2+)</name>
        <dbReference type="ChEBI" id="CHEBI:29105"/>
    </cofactor>
    <text evidence="12">Binds 1 zinc ion per monomer.</text>
</comment>
<evidence type="ECO:0000256" key="5">
    <source>
        <dbReference type="ARBA" id="ARBA00022705"/>
    </source>
</evidence>
<dbReference type="Gene3D" id="3.40.1360.10">
    <property type="match status" value="1"/>
</dbReference>
<dbReference type="SMART" id="SM00493">
    <property type="entry name" value="TOPRIM"/>
    <property type="match status" value="1"/>
</dbReference>
<evidence type="ECO:0000256" key="4">
    <source>
        <dbReference type="ARBA" id="ARBA00022695"/>
    </source>
</evidence>
<evidence type="ECO:0000256" key="12">
    <source>
        <dbReference type="HAMAP-Rule" id="MF_00974"/>
    </source>
</evidence>
<keyword evidence="2 12" id="KW-0639">Primosome</keyword>
<protein>
    <recommendedName>
        <fullName evidence="12">DNA primase</fullName>
        <ecNumber evidence="12">2.7.7.101</ecNumber>
    </recommendedName>
</protein>
<dbReference type="InterPro" id="IPR006171">
    <property type="entry name" value="TOPRIM_dom"/>
</dbReference>
<dbReference type="GO" id="GO:0006269">
    <property type="term" value="P:DNA replication, synthesis of primer"/>
    <property type="evidence" value="ECO:0007669"/>
    <property type="project" value="UniProtKB-UniRule"/>
</dbReference>
<evidence type="ECO:0000256" key="8">
    <source>
        <dbReference type="ARBA" id="ARBA00022833"/>
    </source>
</evidence>
<evidence type="ECO:0000313" key="16">
    <source>
        <dbReference type="Proteomes" id="UP000044098"/>
    </source>
</evidence>
<feature type="compositionally biased region" description="Basic and acidic residues" evidence="13">
    <location>
        <begin position="578"/>
        <end position="590"/>
    </location>
</feature>
<dbReference type="EMBL" id="CYTK01000012">
    <property type="protein sequence ID" value="CUJ70849.1"/>
    <property type="molecule type" value="Genomic_DNA"/>
</dbReference>
<feature type="zinc finger region" description="CHC2-type" evidence="12">
    <location>
        <begin position="52"/>
        <end position="76"/>
    </location>
</feature>
<dbReference type="PANTHER" id="PTHR30313">
    <property type="entry name" value="DNA PRIMASE"/>
    <property type="match status" value="1"/>
</dbReference>
<keyword evidence="4 12" id="KW-0548">Nucleotidyltransferase</keyword>
<dbReference type="HAMAP" id="MF_00974">
    <property type="entry name" value="DNA_primase_DnaG"/>
    <property type="match status" value="1"/>
</dbReference>
<dbReference type="PANTHER" id="PTHR30313:SF2">
    <property type="entry name" value="DNA PRIMASE"/>
    <property type="match status" value="1"/>
</dbReference>